<dbReference type="EMBL" id="MNAD01000557">
    <property type="protein sequence ID" value="OJT11888.1"/>
    <property type="molecule type" value="Genomic_DNA"/>
</dbReference>
<comment type="caution">
    <text evidence="2">The sequence shown here is derived from an EMBL/GenBank/DDBJ whole genome shotgun (WGS) entry which is preliminary data.</text>
</comment>
<name>A0A1M2VWD6_TRAPU</name>
<dbReference type="Gene3D" id="2.80.10.50">
    <property type="match status" value="1"/>
</dbReference>
<dbReference type="OMA" id="MSFEAGK"/>
<evidence type="ECO:0000313" key="2">
    <source>
        <dbReference type="EMBL" id="OJT11888.1"/>
    </source>
</evidence>
<dbReference type="Pfam" id="PF14200">
    <property type="entry name" value="RicinB_lectin_2"/>
    <property type="match status" value="1"/>
</dbReference>
<evidence type="ECO:0000313" key="3">
    <source>
        <dbReference type="Proteomes" id="UP000184267"/>
    </source>
</evidence>
<evidence type="ECO:0000259" key="1">
    <source>
        <dbReference type="SMART" id="SM00458"/>
    </source>
</evidence>
<reference evidence="2 3" key="1">
    <citation type="submission" date="2016-10" db="EMBL/GenBank/DDBJ databases">
        <title>Genome sequence of the basidiomycete white-rot fungus Trametes pubescens.</title>
        <authorList>
            <person name="Makela M.R."/>
            <person name="Granchi Z."/>
            <person name="Peng M."/>
            <person name="De Vries R.P."/>
            <person name="Grigoriev I."/>
            <person name="Riley R."/>
            <person name="Hilden K."/>
        </authorList>
    </citation>
    <scope>NUCLEOTIDE SEQUENCE [LARGE SCALE GENOMIC DNA]</scope>
    <source>
        <strain evidence="2 3">FBCC735</strain>
    </source>
</reference>
<organism evidence="2 3">
    <name type="scientific">Trametes pubescens</name>
    <name type="common">White-rot fungus</name>
    <dbReference type="NCBI Taxonomy" id="154538"/>
    <lineage>
        <taxon>Eukaryota</taxon>
        <taxon>Fungi</taxon>
        <taxon>Dikarya</taxon>
        <taxon>Basidiomycota</taxon>
        <taxon>Agaricomycotina</taxon>
        <taxon>Agaricomycetes</taxon>
        <taxon>Polyporales</taxon>
        <taxon>Polyporaceae</taxon>
        <taxon>Trametes</taxon>
    </lineage>
</organism>
<dbReference type="InterPro" id="IPR000772">
    <property type="entry name" value="Ricin_B_lectin"/>
</dbReference>
<dbReference type="SMART" id="SM00458">
    <property type="entry name" value="RICIN"/>
    <property type="match status" value="1"/>
</dbReference>
<dbReference type="OrthoDB" id="2131701at2759"/>
<sequence length="142" mass="15396">MSFEAGKTYQIINAKGGTVLDLSGGQDHSPITGYQWNGGANQKWTLEQSNDGLQLKNAATGLYIGVDGEPTNSAPVTASSQGQHWEIKPDHSDPSVFRIFLKGTQYCLDLSDHGNSNPGTPVTLWKKWEGGANQTWKFEEAA</sequence>
<feature type="domain" description="Ricin B lectin" evidence="1">
    <location>
        <begin position="6"/>
        <end position="139"/>
    </location>
</feature>
<dbReference type="AlphaFoldDB" id="A0A1M2VWD6"/>
<dbReference type="CDD" id="cd23422">
    <property type="entry name" value="beta-trefoil_Ricin_MPL_CNL"/>
    <property type="match status" value="1"/>
</dbReference>
<proteinExistence type="predicted"/>
<accession>A0A1M2VWD6</accession>
<protein>
    <recommendedName>
        <fullName evidence="1">Ricin B lectin domain-containing protein</fullName>
    </recommendedName>
</protein>
<keyword evidence="3" id="KW-1185">Reference proteome</keyword>
<dbReference type="Proteomes" id="UP000184267">
    <property type="component" value="Unassembled WGS sequence"/>
</dbReference>
<dbReference type="InterPro" id="IPR035992">
    <property type="entry name" value="Ricin_B-like_lectins"/>
</dbReference>
<dbReference type="PROSITE" id="PS50231">
    <property type="entry name" value="RICIN_B_LECTIN"/>
    <property type="match status" value="1"/>
</dbReference>
<dbReference type="SUPFAM" id="SSF50370">
    <property type="entry name" value="Ricin B-like lectins"/>
    <property type="match status" value="1"/>
</dbReference>
<gene>
    <name evidence="2" type="ORF">TRAPUB_11534</name>
</gene>